<dbReference type="InterPro" id="IPR027417">
    <property type="entry name" value="P-loop_NTPase"/>
</dbReference>
<dbReference type="PRINTS" id="PR00379">
    <property type="entry name" value="INTEIN"/>
</dbReference>
<dbReference type="SUPFAM" id="SSF55608">
    <property type="entry name" value="Homing endonucleases"/>
    <property type="match status" value="1"/>
</dbReference>
<keyword evidence="3" id="KW-1185">Reference proteome</keyword>
<organism evidence="2 3">
    <name type="scientific">Yaniella flava</name>
    <dbReference type="NCBI Taxonomy" id="287930"/>
    <lineage>
        <taxon>Bacteria</taxon>
        <taxon>Bacillati</taxon>
        <taxon>Actinomycetota</taxon>
        <taxon>Actinomycetes</taxon>
        <taxon>Micrococcales</taxon>
        <taxon>Micrococcaceae</taxon>
        <taxon>Yaniella</taxon>
    </lineage>
</organism>
<dbReference type="RefSeq" id="WP_343956447.1">
    <property type="nucleotide sequence ID" value="NZ_BAAAMN010000014.1"/>
</dbReference>
<dbReference type="Pfam" id="PF05204">
    <property type="entry name" value="Hom_end"/>
    <property type="match status" value="1"/>
</dbReference>
<dbReference type="InterPro" id="IPR036844">
    <property type="entry name" value="Hint_dom_sf"/>
</dbReference>
<dbReference type="EMBL" id="BAAAMN010000014">
    <property type="protein sequence ID" value="GAA2031213.1"/>
    <property type="molecule type" value="Genomic_DNA"/>
</dbReference>
<dbReference type="Gene3D" id="3.10.28.10">
    <property type="entry name" value="Homing endonucleases"/>
    <property type="match status" value="1"/>
</dbReference>
<dbReference type="InterPro" id="IPR006142">
    <property type="entry name" value="INTEIN"/>
</dbReference>
<evidence type="ECO:0000313" key="3">
    <source>
        <dbReference type="Proteomes" id="UP001501461"/>
    </source>
</evidence>
<dbReference type="PROSITE" id="PS50819">
    <property type="entry name" value="INTEIN_ENDONUCLEASE"/>
    <property type="match status" value="1"/>
</dbReference>
<comment type="caution">
    <text evidence="2">The sequence shown here is derived from an EMBL/GenBank/DDBJ whole genome shotgun (WGS) entry which is preliminary data.</text>
</comment>
<protein>
    <recommendedName>
        <fullName evidence="1">DOD-type homing endonuclease domain-containing protein</fullName>
    </recommendedName>
</protein>
<name>A0ABN2U788_9MICC</name>
<dbReference type="Proteomes" id="UP001501461">
    <property type="component" value="Unassembled WGS sequence"/>
</dbReference>
<dbReference type="InterPro" id="IPR007869">
    <property type="entry name" value="Homing_endonuc_PI-Sce"/>
</dbReference>
<evidence type="ECO:0000313" key="2">
    <source>
        <dbReference type="EMBL" id="GAA2031213.1"/>
    </source>
</evidence>
<feature type="domain" description="DOD-type homing endonuclease" evidence="1">
    <location>
        <begin position="913"/>
        <end position="1038"/>
    </location>
</feature>
<dbReference type="InterPro" id="IPR004042">
    <property type="entry name" value="Intein_endonuc_central"/>
</dbReference>
<sequence length="1495" mass="165703">MSNKRHSEDFDLDSMGIMPTMKRQVMGNGMITSVSDEHSIWLYAKVPLVPVADARDTQRLLSAYMPLYDALSDIAKLTPRSAIKRRSASKNSYRRIHLLRTSVPKVWEADIDAPRQMRHGQQNLNRYLNSVMHGEITRESVLLLGVELAGSMTAGGLKNLLESFTYTLVEGGTPLSDYDHDLERLNRIFARAGLNQPSPADIAAADSWWNPGSNPDVPTLAHPEHMHVIRDSRTVRSIARLEEDGVDCEEWPDDLTRGMGTRAGQSMVSFGSVADIELEFIRPDDPRANWLIPLMDAGALATSIRGSLEPQQMTRAEIRRNRRNYLNDRAEQQQHGRMSRGEQEEKVARLQQIEDVYAGGHGSPTLVESSVLVAMDGKIRDFGAIETAAEIRPMEHRQDKSWVEMMIASTVKANPNIHDMPIQNIAASGIQDASRSGDRHGILRGFAERDGTPVYTNPQEAYNEEDAPPVSINCGSSGSGKASSLREIIKTPSGNVLMGDLKVGDIVYGRDGKPCHVLEIFDHAAKTIDAYKLRLSDGQVLTVDSNHQFVVSDFRARNYRAAKKHQSGIARRKRLMDQVEALRELAVQHTDEQQVDAQTLAQKVAPIVDESTFSNAQTVRSALRMVDIEPVAKAASQPKLAKGFTAEHETKVYDVRQLLERCIEDWTLPITKHEAKNQQWKDAVEKLAESHSDQLISSRELRDGLVAAGSPLGARFIADSVTEVAQNHDAWHDGGKAPKPRYYKAEEMLGLLHDVPVKHRGHPFKTDAIEAAQKVAPFGGRAHIRRIAKMMVDAGMTREVSSVRSDLGLVAKKYKVPFTTETVEVENHDRMSQFGGAKYLYQHRKALLGLSIRLEQIAQNTLLRTSDDDEQVLSVGEMLGRGLKADNAGSQFAIKLTQPVQGTHRDLPMDPYVFGVWLGDGATDGFGSLVSPEFEILDRIESVGYDIRRGSMNKETHPENWCVHYVTNWGLDLNKTGAVGDKHIPTNYATASVEQRFELLRGLMDSDGSIDKTGSCELSLSHQRLAEDALDLIRSLGIKASLNVNTAGYRDADGVYVQTKDRHRIHFTTDQPVFWLPRKAQRLPETVRGTNQWLYIESIEPAESEPMRCITVDSVDSTYLMAGYVPNHNTMLMQWEAFQADKLGYPQVIIDPKRDSDLTPTVESMDNGRVFGLDRLAEENGIFDPIKYASTIEVGIEMAISNLAELNPYGSTIEMSQAEPLLQYALRYGAEKGHTSTLTALRRAVADAVIEPSLVERIEMMSQSSPLFQALVGSDDDTVGLRVHDGTTLIMAGQQELDLPAPGQPPKSINQRITTALIRNIVQGSSMALTGRNGIIRLDEAWVFLSSNPEELIKLGRLARSQGTDVNLYTQRVTDITNANLNDSVTRGVILHLKSVDEARAACEIFGLEPTPERIGRITAAGTLDDDESSPNYNSLRALRDPQTGGVVRGTVAIDVDIHGRAVPVEIRIPQSFLRMASTRASDVAQRKEMDRASA</sequence>
<dbReference type="Gene3D" id="3.40.50.300">
    <property type="entry name" value="P-loop containing nucleotide triphosphate hydrolases"/>
    <property type="match status" value="1"/>
</dbReference>
<reference evidence="2 3" key="1">
    <citation type="journal article" date="2019" name="Int. J. Syst. Evol. Microbiol.">
        <title>The Global Catalogue of Microorganisms (GCM) 10K type strain sequencing project: providing services to taxonomists for standard genome sequencing and annotation.</title>
        <authorList>
            <consortium name="The Broad Institute Genomics Platform"/>
            <consortium name="The Broad Institute Genome Sequencing Center for Infectious Disease"/>
            <person name="Wu L."/>
            <person name="Ma J."/>
        </authorList>
    </citation>
    <scope>NUCLEOTIDE SEQUENCE [LARGE SCALE GENOMIC DNA]</scope>
    <source>
        <strain evidence="2 3">JCM 13595</strain>
    </source>
</reference>
<evidence type="ECO:0000259" key="1">
    <source>
        <dbReference type="PROSITE" id="PS50819"/>
    </source>
</evidence>
<dbReference type="Pfam" id="PF12846">
    <property type="entry name" value="AAA_10"/>
    <property type="match status" value="1"/>
</dbReference>
<dbReference type="InterPro" id="IPR027434">
    <property type="entry name" value="Homing_endonucl"/>
</dbReference>
<gene>
    <name evidence="2" type="ORF">GCM10009720_09340</name>
</gene>
<dbReference type="SUPFAM" id="SSF52540">
    <property type="entry name" value="P-loop containing nucleoside triphosphate hydrolases"/>
    <property type="match status" value="1"/>
</dbReference>
<proteinExistence type="predicted"/>
<dbReference type="SUPFAM" id="SSF51294">
    <property type="entry name" value="Hedgehog/intein (Hint) domain"/>
    <property type="match status" value="1"/>
</dbReference>
<accession>A0ABN2U788</accession>